<organism evidence="5 8">
    <name type="scientific">Aliirhizobium cellulosilyticum</name>
    <dbReference type="NCBI Taxonomy" id="393664"/>
    <lineage>
        <taxon>Bacteria</taxon>
        <taxon>Pseudomonadati</taxon>
        <taxon>Pseudomonadota</taxon>
        <taxon>Alphaproteobacteria</taxon>
        <taxon>Hyphomicrobiales</taxon>
        <taxon>Rhizobiaceae</taxon>
        <taxon>Aliirhizobium</taxon>
    </lineage>
</organism>
<sequence>MSSALAACSSVDHSNNVASNETQDQSVQQTADASSAIAEGGPDSTVTLVKTSRLPVPVPTVSDAANVQTAAMSSPTMAPFVAMQTSSTAASMPVVVASAQPVAHSTAKGARLVSPPLAPAVQSGQIQPAAAQAIALDEPELTPDMVALQSVIPIPRPQVPTTTLAYAAQPKAVAAVSAIDNRMEFPPAPGEPMPETATDAPSNLKKLIHRYAGLYGVPESLVHRVVHRESKYDPKAYHKNGYWGLMQIKYSTAKSMGYEGPPEGLLDAETNLKYAIKYLRGAWLVADNQNDNAIRLYARGYYYDAKRKDMLHVLQK</sequence>
<dbReference type="EMBL" id="JACIGY010000001">
    <property type="protein sequence ID" value="MBB4410278.1"/>
    <property type="molecule type" value="Genomic_DNA"/>
</dbReference>
<evidence type="ECO:0000313" key="7">
    <source>
        <dbReference type="Proteomes" id="UP000520770"/>
    </source>
</evidence>
<protein>
    <submittedName>
        <fullName evidence="5">Soluble lytic murein transglycosylase-like protein</fullName>
    </submittedName>
</protein>
<feature type="domain" description="Transglycosylase SLT" evidence="3">
    <location>
        <begin position="208"/>
        <end position="300"/>
    </location>
</feature>
<dbReference type="SUPFAM" id="SSF53955">
    <property type="entry name" value="Lysozyme-like"/>
    <property type="match status" value="1"/>
</dbReference>
<evidence type="ECO:0000313" key="9">
    <source>
        <dbReference type="Proteomes" id="UP000576087"/>
    </source>
</evidence>
<dbReference type="Gene3D" id="1.10.530.10">
    <property type="match status" value="1"/>
</dbReference>
<dbReference type="Proteomes" id="UP000576087">
    <property type="component" value="Unassembled WGS sequence"/>
</dbReference>
<dbReference type="EMBL" id="JACIGW010000001">
    <property type="protein sequence ID" value="MBB4347328.1"/>
    <property type="molecule type" value="Genomic_DNA"/>
</dbReference>
<evidence type="ECO:0000313" key="4">
    <source>
        <dbReference type="EMBL" id="MBB4347328.1"/>
    </source>
</evidence>
<dbReference type="EMBL" id="JACIHM010000001">
    <property type="protein sequence ID" value="MBB4444965.1"/>
    <property type="molecule type" value="Genomic_DNA"/>
</dbReference>
<evidence type="ECO:0000256" key="1">
    <source>
        <dbReference type="ARBA" id="ARBA00009387"/>
    </source>
</evidence>
<evidence type="ECO:0000313" key="6">
    <source>
        <dbReference type="EMBL" id="MBB4444965.1"/>
    </source>
</evidence>
<dbReference type="Proteomes" id="UP000520770">
    <property type="component" value="Unassembled WGS sequence"/>
</dbReference>
<name>A0A7W6X9Y3_9HYPH</name>
<comment type="similarity">
    <text evidence="1">Belongs to the virb1 family.</text>
</comment>
<evidence type="ECO:0000313" key="8">
    <source>
        <dbReference type="Proteomes" id="UP000524535"/>
    </source>
</evidence>
<dbReference type="InterPro" id="IPR008258">
    <property type="entry name" value="Transglycosylase_SLT_dom_1"/>
</dbReference>
<evidence type="ECO:0000313" key="5">
    <source>
        <dbReference type="EMBL" id="MBB4410278.1"/>
    </source>
</evidence>
<dbReference type="RefSeq" id="WP_246435739.1">
    <property type="nucleotide sequence ID" value="NZ_JACIGW010000001.1"/>
</dbReference>
<dbReference type="Pfam" id="PF01464">
    <property type="entry name" value="SLT"/>
    <property type="match status" value="1"/>
</dbReference>
<evidence type="ECO:0000259" key="3">
    <source>
        <dbReference type="Pfam" id="PF01464"/>
    </source>
</evidence>
<gene>
    <name evidence="5" type="ORF">GGE31_000749</name>
    <name evidence="4" type="ORF">GGE33_001036</name>
    <name evidence="6" type="ORF">GGE35_000747</name>
</gene>
<dbReference type="InterPro" id="IPR023346">
    <property type="entry name" value="Lysozyme-like_dom_sf"/>
</dbReference>
<keyword evidence="8" id="KW-1185">Reference proteome</keyword>
<feature type="compositionally biased region" description="Polar residues" evidence="2">
    <location>
        <begin position="11"/>
        <end position="33"/>
    </location>
</feature>
<comment type="caution">
    <text evidence="5">The sequence shown here is derived from an EMBL/GenBank/DDBJ whole genome shotgun (WGS) entry which is preliminary data.</text>
</comment>
<evidence type="ECO:0000256" key="2">
    <source>
        <dbReference type="SAM" id="MobiDB-lite"/>
    </source>
</evidence>
<reference evidence="7 8" key="1">
    <citation type="submission" date="2020-08" db="EMBL/GenBank/DDBJ databases">
        <title>Genomic Encyclopedia of Type Strains, Phase IV (KMG-V): Genome sequencing to study the core and pangenomes of soil and plant-associated prokaryotes.</title>
        <authorList>
            <person name="Whitman W."/>
        </authorList>
    </citation>
    <scope>NUCLEOTIDE SEQUENCE [LARGE SCALE GENOMIC DNA]</scope>
    <source>
        <strain evidence="5 8">SEMIA 444</strain>
        <strain evidence="4 7">SEMIA 448</strain>
        <strain evidence="6 9">SEMIA 452</strain>
    </source>
</reference>
<proteinExistence type="inferred from homology"/>
<dbReference type="Proteomes" id="UP000524535">
    <property type="component" value="Unassembled WGS sequence"/>
</dbReference>
<feature type="region of interest" description="Disordered" evidence="2">
    <location>
        <begin position="1"/>
        <end position="44"/>
    </location>
</feature>
<accession>A0A7W6X9Y3</accession>
<dbReference type="AlphaFoldDB" id="A0A7W6X9Y3"/>